<evidence type="ECO:0000256" key="2">
    <source>
        <dbReference type="ARBA" id="ARBA00024035"/>
    </source>
</evidence>
<comment type="caution">
    <text evidence="5">The sequence shown here is derived from an EMBL/GenBank/DDBJ whole genome shotgun (WGS) entry which is preliminary data.</text>
</comment>
<organism evidence="5">
    <name type="scientific">Listeria monocytogenes</name>
    <dbReference type="NCBI Taxonomy" id="1639"/>
    <lineage>
        <taxon>Bacteria</taxon>
        <taxon>Bacillati</taxon>
        <taxon>Bacillota</taxon>
        <taxon>Bacilli</taxon>
        <taxon>Bacillales</taxon>
        <taxon>Listeriaceae</taxon>
        <taxon>Listeria</taxon>
    </lineage>
</organism>
<dbReference type="PANTHER" id="PTHR35092">
    <property type="entry name" value="CHLORINASE MJ1651"/>
    <property type="match status" value="1"/>
</dbReference>
<dbReference type="EMBL" id="AAMGJA010000004">
    <property type="protein sequence ID" value="EDH0938990.1"/>
    <property type="molecule type" value="Genomic_DNA"/>
</dbReference>
<protein>
    <submittedName>
        <fullName evidence="5">DNA-directed RNA polymerase subunit delta</fullName>
    </submittedName>
</protein>
<dbReference type="AlphaFoldDB" id="A0A5M3EMG2"/>
<dbReference type="Gene3D" id="2.40.30.90">
    <property type="entry name" value="Bacterial fluorinating enzyme like"/>
    <property type="match status" value="1"/>
</dbReference>
<name>A0A5M3EMG2_LISMN</name>
<keyword evidence="1" id="KW-0949">S-adenosyl-L-methionine</keyword>
<keyword evidence="5" id="KW-0240">DNA-directed RNA polymerase</keyword>
<evidence type="ECO:0000259" key="3">
    <source>
        <dbReference type="Pfam" id="PF01887"/>
    </source>
</evidence>
<dbReference type="GO" id="GO:0000428">
    <property type="term" value="C:DNA-directed RNA polymerase complex"/>
    <property type="evidence" value="ECO:0007669"/>
    <property type="project" value="UniProtKB-KW"/>
</dbReference>
<dbReference type="InterPro" id="IPR023227">
    <property type="entry name" value="SAM_OH_AdoTrfase_C_sf"/>
</dbReference>
<accession>A0A5M3EMG2</accession>
<dbReference type="InterPro" id="IPR002747">
    <property type="entry name" value="SAM_OH_AdoTrfase"/>
</dbReference>
<dbReference type="InterPro" id="IPR046469">
    <property type="entry name" value="SAM_HAT_N"/>
</dbReference>
<sequence>MTKQLLVLQSDFGISDGAVSAMYGVINSVSIDLQIYDLTHQIPQFNIWEASYRLLQTVTYWPEDTIFVSIVDPGVGSKRRSVAVLTEDGHYIITPDNGTLTHIAHYGTIKAVRLIDEEKNRLPKSGASHTFHGRDIFAYTAARLAAGVINFEDIGPAANPDSIVSLSLSDSYLEGDQAFGTIDIIDRPFGNLWTNIRRTDFFELGANYGDSIEVLIKHHDRIVYKNFVTYSRSFADLRIGEALIYVNSLDNLGLGINQGSFVDAYSVGTGTSWKVTLKKYKKQGQTSKLEV</sequence>
<keyword evidence="5" id="KW-0804">Transcription</keyword>
<dbReference type="InterPro" id="IPR023228">
    <property type="entry name" value="SAM_OH_AdoTrfase_N_sf"/>
</dbReference>
<feature type="domain" description="S-adenosyl-l-methionine hydroxide adenosyltransferase C-terminal" evidence="4">
    <location>
        <begin position="180"/>
        <end position="273"/>
    </location>
</feature>
<feature type="domain" description="S-adenosyl-l-methionine hydroxide adenosyltransferase N-terminal" evidence="3">
    <location>
        <begin position="6"/>
        <end position="155"/>
    </location>
</feature>
<dbReference type="Gene3D" id="3.40.50.10790">
    <property type="entry name" value="S-adenosyl-l-methionine hydroxide adenosyltransferase, N-terminal"/>
    <property type="match status" value="1"/>
</dbReference>
<gene>
    <name evidence="5" type="ORF">GCV89_13435</name>
</gene>
<dbReference type="Pfam" id="PF20257">
    <property type="entry name" value="SAM_HAT_C"/>
    <property type="match status" value="1"/>
</dbReference>
<evidence type="ECO:0000256" key="1">
    <source>
        <dbReference type="ARBA" id="ARBA00022691"/>
    </source>
</evidence>
<comment type="similarity">
    <text evidence="2">Belongs to the SAM hydrolase / SAM-dependent halogenase family.</text>
</comment>
<evidence type="ECO:0000259" key="4">
    <source>
        <dbReference type="Pfam" id="PF20257"/>
    </source>
</evidence>
<dbReference type="PIRSF" id="PIRSF006779">
    <property type="entry name" value="UCP006779"/>
    <property type="match status" value="1"/>
</dbReference>
<dbReference type="SUPFAM" id="SSF101852">
    <property type="entry name" value="Bacterial fluorinating enzyme, C-terminal domain"/>
    <property type="match status" value="1"/>
</dbReference>
<dbReference type="InterPro" id="IPR046470">
    <property type="entry name" value="SAM_HAT_C"/>
</dbReference>
<proteinExistence type="inferred from homology"/>
<dbReference type="PANTHER" id="PTHR35092:SF1">
    <property type="entry name" value="CHLORINASE MJ1651"/>
    <property type="match status" value="1"/>
</dbReference>
<reference evidence="5" key="1">
    <citation type="submission" date="2019-10" db="EMBL/GenBank/DDBJ databases">
        <authorList>
            <consortium name="GenomeTrakr: Next Generation Sequencing Network for Food Pathogen Tracability"/>
        </authorList>
    </citation>
    <scope>NUCLEOTIDE SEQUENCE</scope>
    <source>
        <strain evidence="5">CFSAN085152</strain>
    </source>
</reference>
<dbReference type="SUPFAM" id="SSF102522">
    <property type="entry name" value="Bacterial fluorinating enzyme, N-terminal domain"/>
    <property type="match status" value="1"/>
</dbReference>
<evidence type="ECO:0000313" key="5">
    <source>
        <dbReference type="EMBL" id="EDH0938990.1"/>
    </source>
</evidence>
<dbReference type="Pfam" id="PF01887">
    <property type="entry name" value="SAM_HAT_N"/>
    <property type="match status" value="1"/>
</dbReference>